<accession>A0A4Y7KKY9</accession>
<dbReference type="InterPro" id="IPR008930">
    <property type="entry name" value="Terpenoid_cyclase/PrenylTrfase"/>
</dbReference>
<dbReference type="Pfam" id="PF01397">
    <property type="entry name" value="Terpene_synth"/>
    <property type="match status" value="1"/>
</dbReference>
<dbReference type="InterPro" id="IPR008949">
    <property type="entry name" value="Isoprenoid_synthase_dom_sf"/>
</dbReference>
<sequence>MVKEDKRSTSYVYPPSIWDHEFVQSLKSEYTKESKYGRRVEELKEFVRRMFADHQKESDRSLASSDLLMLINIIQRLGISYHFDTEIKAALCAIKDEHIIWEKETSVLQAVRFRLLRQHGSEYFKNFLEEIRSSPMKASMGNYKDIEGLLSVYEASFYAYPGEKILREVQGLTVNFLKGYMTMMEEEVEEDNNKKIIMKKMVRHALVMPLQWDMPRVQTRWFIDVYEMMEGMNPQLLLEFAKLDFNMVQAIHQEDLKNISRLVLHSCDARIYFLLMIY</sequence>
<dbReference type="GO" id="GO:0010333">
    <property type="term" value="F:terpene synthase activity"/>
    <property type="evidence" value="ECO:0007669"/>
    <property type="project" value="InterPro"/>
</dbReference>
<comment type="cofactor">
    <cofactor evidence="1">
        <name>Mn(2+)</name>
        <dbReference type="ChEBI" id="CHEBI:29035"/>
    </cofactor>
</comment>
<dbReference type="PANTHER" id="PTHR31225">
    <property type="entry name" value="OS04G0344100 PROTEIN-RELATED"/>
    <property type="match status" value="1"/>
</dbReference>
<dbReference type="GO" id="GO:0016114">
    <property type="term" value="P:terpenoid biosynthetic process"/>
    <property type="evidence" value="ECO:0007669"/>
    <property type="project" value="InterPro"/>
</dbReference>
<keyword evidence="7" id="KW-1185">Reference proteome</keyword>
<evidence type="ECO:0000313" key="7">
    <source>
        <dbReference type="Proteomes" id="UP000316621"/>
    </source>
</evidence>
<dbReference type="AlphaFoldDB" id="A0A4Y7KKY9"/>
<reference evidence="6 7" key="1">
    <citation type="journal article" date="2018" name="Science">
        <title>The opium poppy genome and morphinan production.</title>
        <authorList>
            <person name="Guo L."/>
            <person name="Winzer T."/>
            <person name="Yang X."/>
            <person name="Li Y."/>
            <person name="Ning Z."/>
            <person name="He Z."/>
            <person name="Teodor R."/>
            <person name="Lu Y."/>
            <person name="Bowser T.A."/>
            <person name="Graham I.A."/>
            <person name="Ye K."/>
        </authorList>
    </citation>
    <scope>NUCLEOTIDE SEQUENCE [LARGE SCALE GENOMIC DNA]</scope>
    <source>
        <strain evidence="7">cv. HN1</strain>
        <tissue evidence="6">Leaves</tissue>
    </source>
</reference>
<keyword evidence="3" id="KW-0460">Magnesium</keyword>
<dbReference type="Gene3D" id="1.50.10.130">
    <property type="entry name" value="Terpene synthase, N-terminal domain"/>
    <property type="match status" value="1"/>
</dbReference>
<dbReference type="Gramene" id="RZC72555">
    <property type="protein sequence ID" value="RZC72555"/>
    <property type="gene ID" value="C5167_048033"/>
</dbReference>
<comment type="cofactor">
    <cofactor evidence="2">
        <name>Mg(2+)</name>
        <dbReference type="ChEBI" id="CHEBI:18420"/>
    </cofactor>
</comment>
<evidence type="ECO:0000256" key="1">
    <source>
        <dbReference type="ARBA" id="ARBA00001936"/>
    </source>
</evidence>
<organism evidence="6 7">
    <name type="scientific">Papaver somniferum</name>
    <name type="common">Opium poppy</name>
    <dbReference type="NCBI Taxonomy" id="3469"/>
    <lineage>
        <taxon>Eukaryota</taxon>
        <taxon>Viridiplantae</taxon>
        <taxon>Streptophyta</taxon>
        <taxon>Embryophyta</taxon>
        <taxon>Tracheophyta</taxon>
        <taxon>Spermatophyta</taxon>
        <taxon>Magnoliopsida</taxon>
        <taxon>Ranunculales</taxon>
        <taxon>Papaveraceae</taxon>
        <taxon>Papaveroideae</taxon>
        <taxon>Papaver</taxon>
    </lineage>
</organism>
<dbReference type="SUPFAM" id="SSF48576">
    <property type="entry name" value="Terpenoid synthases"/>
    <property type="match status" value="1"/>
</dbReference>
<dbReference type="SUPFAM" id="SSF48239">
    <property type="entry name" value="Terpenoid cyclases/Protein prenyltransferases"/>
    <property type="match status" value="1"/>
</dbReference>
<evidence type="ECO:0000259" key="5">
    <source>
        <dbReference type="Pfam" id="PF01397"/>
    </source>
</evidence>
<dbReference type="InterPro" id="IPR050148">
    <property type="entry name" value="Terpene_synthase-like"/>
</dbReference>
<gene>
    <name evidence="6" type="ORF">C5167_048033</name>
</gene>
<evidence type="ECO:0000256" key="4">
    <source>
        <dbReference type="ARBA" id="ARBA00023239"/>
    </source>
</evidence>
<dbReference type="PANTHER" id="PTHR31225:SF245">
    <property type="entry name" value="(-)-ALPHA-TERPINEOL SYNTHASE-LIKE"/>
    <property type="match status" value="1"/>
</dbReference>
<evidence type="ECO:0000256" key="2">
    <source>
        <dbReference type="ARBA" id="ARBA00001946"/>
    </source>
</evidence>
<dbReference type="InterPro" id="IPR001906">
    <property type="entry name" value="Terpene_synth_N"/>
</dbReference>
<dbReference type="Proteomes" id="UP000316621">
    <property type="component" value="Chromosome 8"/>
</dbReference>
<proteinExistence type="predicted"/>
<dbReference type="InterPro" id="IPR036965">
    <property type="entry name" value="Terpene_synth_N_sf"/>
</dbReference>
<protein>
    <recommendedName>
        <fullName evidence="5">Terpene synthase N-terminal domain-containing protein</fullName>
    </recommendedName>
</protein>
<dbReference type="EMBL" id="CM010722">
    <property type="protein sequence ID" value="RZC72555.1"/>
    <property type="molecule type" value="Genomic_DNA"/>
</dbReference>
<name>A0A4Y7KKY9_PAPSO</name>
<feature type="domain" description="Terpene synthase N-terminal" evidence="5">
    <location>
        <begin position="17"/>
        <end position="206"/>
    </location>
</feature>
<keyword evidence="4" id="KW-0456">Lyase</keyword>
<evidence type="ECO:0000256" key="3">
    <source>
        <dbReference type="ARBA" id="ARBA00022842"/>
    </source>
</evidence>
<evidence type="ECO:0000313" key="6">
    <source>
        <dbReference type="EMBL" id="RZC72555.1"/>
    </source>
</evidence>
<dbReference type="OMA" id="SHNDERE"/>